<dbReference type="Proteomes" id="UP001589836">
    <property type="component" value="Unassembled WGS sequence"/>
</dbReference>
<accession>A0ABV6LTP5</accession>
<dbReference type="EMBL" id="JBHLTP010000022">
    <property type="protein sequence ID" value="MFC0525796.1"/>
    <property type="molecule type" value="Genomic_DNA"/>
</dbReference>
<gene>
    <name evidence="1" type="ORF">ACFFGV_19645</name>
</gene>
<protein>
    <submittedName>
        <fullName evidence="1">Uncharacterized protein</fullName>
    </submittedName>
</protein>
<comment type="caution">
    <text evidence="1">The sequence shown here is derived from an EMBL/GenBank/DDBJ whole genome shotgun (WGS) entry which is preliminary data.</text>
</comment>
<organism evidence="1 2">
    <name type="scientific">Pontibacillus salicampi</name>
    <dbReference type="NCBI Taxonomy" id="1449801"/>
    <lineage>
        <taxon>Bacteria</taxon>
        <taxon>Bacillati</taxon>
        <taxon>Bacillota</taxon>
        <taxon>Bacilli</taxon>
        <taxon>Bacillales</taxon>
        <taxon>Bacillaceae</taxon>
        <taxon>Pontibacillus</taxon>
    </lineage>
</organism>
<keyword evidence="2" id="KW-1185">Reference proteome</keyword>
<sequence length="135" mass="15393">MYGNYKEVKVINPNQKNNIVSVDACISEEVQKLNNQGIITLGCCCGHGEAGKLEVIENQFGLFKEFKQPPSVLISIKSVELAKYFGYKPYPYFYADGTTKETWQMSLKTGCVTKEECEQWHKLNHVPYKENIGFI</sequence>
<dbReference type="RefSeq" id="WP_377351506.1">
    <property type="nucleotide sequence ID" value="NZ_JBHLTP010000022.1"/>
</dbReference>
<evidence type="ECO:0000313" key="1">
    <source>
        <dbReference type="EMBL" id="MFC0525796.1"/>
    </source>
</evidence>
<evidence type="ECO:0000313" key="2">
    <source>
        <dbReference type="Proteomes" id="UP001589836"/>
    </source>
</evidence>
<reference evidence="1 2" key="1">
    <citation type="submission" date="2024-09" db="EMBL/GenBank/DDBJ databases">
        <authorList>
            <person name="Sun Q."/>
            <person name="Mori K."/>
        </authorList>
    </citation>
    <scope>NUCLEOTIDE SEQUENCE [LARGE SCALE GENOMIC DNA]</scope>
    <source>
        <strain evidence="1 2">NCAIM B.02529</strain>
    </source>
</reference>
<name>A0ABV6LTP5_9BACI</name>
<proteinExistence type="predicted"/>